<gene>
    <name evidence="2" type="ORF">Vafri_19702</name>
</gene>
<comment type="caution">
    <text evidence="2">The sequence shown here is derived from an EMBL/GenBank/DDBJ whole genome shotgun (WGS) entry which is preliminary data.</text>
</comment>
<evidence type="ECO:0000256" key="1">
    <source>
        <dbReference type="SAM" id="MobiDB-lite"/>
    </source>
</evidence>
<dbReference type="EMBL" id="BNCO01000081">
    <property type="protein sequence ID" value="GIL66096.1"/>
    <property type="molecule type" value="Genomic_DNA"/>
</dbReference>
<dbReference type="Proteomes" id="UP000747399">
    <property type="component" value="Unassembled WGS sequence"/>
</dbReference>
<dbReference type="PANTHER" id="PTHR39398:SF1">
    <property type="entry name" value="CSN8_PSMD8_EIF3K DOMAIN-CONTAINING PROTEIN"/>
    <property type="match status" value="1"/>
</dbReference>
<proteinExistence type="predicted"/>
<sequence length="413" mass="43978">MEAVSKGRALPPRPSLLVGEAGDVEACRSSWNQLQPVAAELLRRAEAGRASAEELDNAVRRFRSLRESLVAAYVRDDMAIQVYECSADMCLAARCWPEFLKSVTGLTADLYPHLNEKQLQRRNNSATTRKFSVAPASAVYSEQMAGGGPDREKDPGACPVSFSIGDGIHMVEGDDKDELSRSRNGSGDGSASAPQCATAAEGLGSSNDGGGGDVYRKRRGEMLAAHVLFLACMPSGRLADAITQLRNPQSLAYMALQPQHECGLLNFTIQVLSSLAAGDWYSFLRLMYGAPKPSLRAVMEIRAPQVRRAGVRSLAAAFRSLPLPAVIEMLQLHCHDEESSFTTCTSRHIDFQNRARVTSGSWAEAAALRDVLEDAAAAGVRGAQVALGGLSAWGPGGSGVGDGGPPAELAFRS</sequence>
<evidence type="ECO:0000313" key="3">
    <source>
        <dbReference type="Proteomes" id="UP000747399"/>
    </source>
</evidence>
<accession>A0A8J4BVF0</accession>
<protein>
    <submittedName>
        <fullName evidence="2">Uncharacterized protein</fullName>
    </submittedName>
</protein>
<name>A0A8J4BVF0_9CHLO</name>
<reference evidence="2" key="1">
    <citation type="journal article" date="2021" name="Proc. Natl. Acad. Sci. U.S.A.">
        <title>Three genomes in the algal genus Volvox reveal the fate of a haploid sex-determining region after a transition to homothallism.</title>
        <authorList>
            <person name="Yamamoto K."/>
            <person name="Hamaji T."/>
            <person name="Kawai-Toyooka H."/>
            <person name="Matsuzaki R."/>
            <person name="Takahashi F."/>
            <person name="Nishimura Y."/>
            <person name="Kawachi M."/>
            <person name="Noguchi H."/>
            <person name="Minakuchi Y."/>
            <person name="Umen J.G."/>
            <person name="Toyoda A."/>
            <person name="Nozaki H."/>
        </authorList>
    </citation>
    <scope>NUCLEOTIDE SEQUENCE</scope>
    <source>
        <strain evidence="2">NIES-3780</strain>
    </source>
</reference>
<keyword evidence="3" id="KW-1185">Reference proteome</keyword>
<dbReference type="PANTHER" id="PTHR39398">
    <property type="entry name" value="YALI0F14311P"/>
    <property type="match status" value="1"/>
</dbReference>
<organism evidence="2 3">
    <name type="scientific">Volvox africanus</name>
    <dbReference type="NCBI Taxonomy" id="51714"/>
    <lineage>
        <taxon>Eukaryota</taxon>
        <taxon>Viridiplantae</taxon>
        <taxon>Chlorophyta</taxon>
        <taxon>core chlorophytes</taxon>
        <taxon>Chlorophyceae</taxon>
        <taxon>CS clade</taxon>
        <taxon>Chlamydomonadales</taxon>
        <taxon>Volvocaceae</taxon>
        <taxon>Volvox</taxon>
    </lineage>
</organism>
<dbReference type="AlphaFoldDB" id="A0A8J4BVF0"/>
<feature type="region of interest" description="Disordered" evidence="1">
    <location>
        <begin position="175"/>
        <end position="212"/>
    </location>
</feature>
<dbReference type="Gene3D" id="1.25.40.990">
    <property type="match status" value="1"/>
</dbReference>
<evidence type="ECO:0000313" key="2">
    <source>
        <dbReference type="EMBL" id="GIL66096.1"/>
    </source>
</evidence>